<dbReference type="KEGG" id="kpul:GXN76_06130"/>
<dbReference type="InterPro" id="IPR000045">
    <property type="entry name" value="Prepilin_IV_endopep_pep"/>
</dbReference>
<dbReference type="InterPro" id="IPR050882">
    <property type="entry name" value="Prepilin_peptidase/N-MTase"/>
</dbReference>
<dbReference type="GO" id="GO:0004190">
    <property type="term" value="F:aspartic-type endopeptidase activity"/>
    <property type="evidence" value="ECO:0007669"/>
    <property type="project" value="InterPro"/>
</dbReference>
<evidence type="ECO:0000313" key="4">
    <source>
        <dbReference type="EMBL" id="QKG84093.1"/>
    </source>
</evidence>
<dbReference type="Proteomes" id="UP000503088">
    <property type="component" value="Chromosome"/>
</dbReference>
<dbReference type="PANTHER" id="PTHR30487:SF0">
    <property type="entry name" value="PREPILIN LEADER PEPTIDASE_N-METHYLTRANSFERASE-RELATED"/>
    <property type="match status" value="1"/>
</dbReference>
<keyword evidence="5" id="KW-1185">Reference proteome</keyword>
<feature type="domain" description="Prepilin type IV endopeptidase peptidase" evidence="3">
    <location>
        <begin position="70"/>
        <end position="173"/>
    </location>
</feature>
<dbReference type="Gene3D" id="1.20.120.1220">
    <property type="match status" value="1"/>
</dbReference>
<dbReference type="GO" id="GO:0005886">
    <property type="term" value="C:plasma membrane"/>
    <property type="evidence" value="ECO:0007669"/>
    <property type="project" value="TreeGrafter"/>
</dbReference>
<feature type="transmembrane region" description="Helical" evidence="2">
    <location>
        <begin position="115"/>
        <end position="133"/>
    </location>
</feature>
<dbReference type="AlphaFoldDB" id="A0A7D4BVM4"/>
<protein>
    <submittedName>
        <fullName evidence="4">Prepilin peptidase</fullName>
    </submittedName>
</protein>
<name>A0A7D4BVM4_9BACL</name>
<feature type="transmembrane region" description="Helical" evidence="2">
    <location>
        <begin position="39"/>
        <end position="56"/>
    </location>
</feature>
<feature type="transmembrane region" description="Helical" evidence="2">
    <location>
        <begin position="68"/>
        <end position="86"/>
    </location>
</feature>
<dbReference type="PANTHER" id="PTHR30487">
    <property type="entry name" value="TYPE 4 PREPILIN-LIKE PROTEINS LEADER PEPTIDE-PROCESSING ENZYME"/>
    <property type="match status" value="1"/>
</dbReference>
<sequence length="217" mass="23750">MWSWLGVGMLGCLASALLSPVASFSVSRLIDRSERVLSHWGIHLIRMGLVIGFIVIHGTTDNHMERMTGWFFLFCLAVATVTDVCFRLIPDRLTVTAGILFMSGRLIWGEEPPQLYFMGFLFGGGLLWSVAWFSQGGMGGGDVKLAALAGWALGWPDIAVGMALSVFIGGMAALLLWITRRVRMGTSLPFGPFLAVGMGVAWIAGERILNWYLSFFP</sequence>
<evidence type="ECO:0000256" key="2">
    <source>
        <dbReference type="SAM" id="Phobius"/>
    </source>
</evidence>
<keyword evidence="2" id="KW-1133">Transmembrane helix</keyword>
<dbReference type="EMBL" id="CP048104">
    <property type="protein sequence ID" value="QKG84093.1"/>
    <property type="molecule type" value="Genomic_DNA"/>
</dbReference>
<proteinExistence type="inferred from homology"/>
<gene>
    <name evidence="4" type="ORF">GXN76_06130</name>
</gene>
<accession>A0A7D4BVM4</accession>
<evidence type="ECO:0000256" key="1">
    <source>
        <dbReference type="ARBA" id="ARBA00005801"/>
    </source>
</evidence>
<evidence type="ECO:0000313" key="5">
    <source>
        <dbReference type="Proteomes" id="UP000503088"/>
    </source>
</evidence>
<organism evidence="4 5">
    <name type="scientific">Kroppenstedtia pulmonis</name>
    <dbReference type="NCBI Taxonomy" id="1380685"/>
    <lineage>
        <taxon>Bacteria</taxon>
        <taxon>Bacillati</taxon>
        <taxon>Bacillota</taxon>
        <taxon>Bacilli</taxon>
        <taxon>Bacillales</taxon>
        <taxon>Thermoactinomycetaceae</taxon>
        <taxon>Kroppenstedtia</taxon>
    </lineage>
</organism>
<feature type="transmembrane region" description="Helical" evidence="2">
    <location>
        <begin position="190"/>
        <end position="213"/>
    </location>
</feature>
<reference evidence="4 5" key="1">
    <citation type="submission" date="2020-01" db="EMBL/GenBank/DDBJ databases">
        <authorList>
            <person name="Gulvik C.A."/>
            <person name="Batra D.G."/>
        </authorList>
    </citation>
    <scope>NUCLEOTIDE SEQUENCE [LARGE SCALE GENOMIC DNA]</scope>
    <source>
        <strain evidence="4 5">W9323</strain>
    </source>
</reference>
<keyword evidence="2" id="KW-0472">Membrane</keyword>
<evidence type="ECO:0000259" key="3">
    <source>
        <dbReference type="Pfam" id="PF01478"/>
    </source>
</evidence>
<dbReference type="Pfam" id="PF01478">
    <property type="entry name" value="Peptidase_A24"/>
    <property type="match status" value="1"/>
</dbReference>
<comment type="similarity">
    <text evidence="1">Belongs to the peptidase A24 family.</text>
</comment>
<keyword evidence="2" id="KW-0812">Transmembrane</keyword>
<feature type="transmembrane region" description="Helical" evidence="2">
    <location>
        <begin position="153"/>
        <end position="178"/>
    </location>
</feature>
<dbReference type="GO" id="GO:0006465">
    <property type="term" value="P:signal peptide processing"/>
    <property type="evidence" value="ECO:0007669"/>
    <property type="project" value="TreeGrafter"/>
</dbReference>
<dbReference type="RefSeq" id="WP_173221456.1">
    <property type="nucleotide sequence ID" value="NZ_CP048104.1"/>
</dbReference>